<proteinExistence type="predicted"/>
<name>A0AC34FA18_9BILA</name>
<evidence type="ECO:0000313" key="2">
    <source>
        <dbReference type="WBParaSite" id="ES5_v2.g13991.t1"/>
    </source>
</evidence>
<reference evidence="2" key="1">
    <citation type="submission" date="2022-11" db="UniProtKB">
        <authorList>
            <consortium name="WormBaseParasite"/>
        </authorList>
    </citation>
    <scope>IDENTIFICATION</scope>
</reference>
<organism evidence="1 2">
    <name type="scientific">Panagrolaimus sp. ES5</name>
    <dbReference type="NCBI Taxonomy" id="591445"/>
    <lineage>
        <taxon>Eukaryota</taxon>
        <taxon>Metazoa</taxon>
        <taxon>Ecdysozoa</taxon>
        <taxon>Nematoda</taxon>
        <taxon>Chromadorea</taxon>
        <taxon>Rhabditida</taxon>
        <taxon>Tylenchina</taxon>
        <taxon>Panagrolaimomorpha</taxon>
        <taxon>Panagrolaimoidea</taxon>
        <taxon>Panagrolaimidae</taxon>
        <taxon>Panagrolaimus</taxon>
    </lineage>
</organism>
<protein>
    <submittedName>
        <fullName evidence="2">Uncharacterized protein</fullName>
    </submittedName>
</protein>
<dbReference type="Proteomes" id="UP000887579">
    <property type="component" value="Unplaced"/>
</dbReference>
<dbReference type="WBParaSite" id="ES5_v2.g13991.t1">
    <property type="protein sequence ID" value="ES5_v2.g13991.t1"/>
    <property type="gene ID" value="ES5_v2.g13991"/>
</dbReference>
<sequence length="192" mass="22354">MPSLIQTNISKIKNLKLSVVQHENTFLLDYKRGVDLNTRKLIYITAKVTSNSLDKGFDLLEESLRKALQIGIRPGDYGKQYIPTRLGGDGIVRNVFPLNKDVDVTKWNANQDLVYNHVKSEKNNGYAILHFGVVYDKKLKEYPYRPFKIYYIYELYQDDKMVHQIEGVLKNESPKVTNKNFVRDALEMPYVF</sequence>
<evidence type="ECO:0000313" key="1">
    <source>
        <dbReference type="Proteomes" id="UP000887579"/>
    </source>
</evidence>
<accession>A0AC34FA18</accession>